<sequence length="52" mass="6385">MITNYTDQFLYRPAWFFFEEDVLLETIFHVVRKCFYFPFKNSTSILFPSSFT</sequence>
<organism evidence="1">
    <name type="scientific">Rhizophora mucronata</name>
    <name type="common">Asiatic mangrove</name>
    <dbReference type="NCBI Taxonomy" id="61149"/>
    <lineage>
        <taxon>Eukaryota</taxon>
        <taxon>Viridiplantae</taxon>
        <taxon>Streptophyta</taxon>
        <taxon>Embryophyta</taxon>
        <taxon>Tracheophyta</taxon>
        <taxon>Spermatophyta</taxon>
        <taxon>Magnoliopsida</taxon>
        <taxon>eudicotyledons</taxon>
        <taxon>Gunneridae</taxon>
        <taxon>Pentapetalae</taxon>
        <taxon>rosids</taxon>
        <taxon>fabids</taxon>
        <taxon>Malpighiales</taxon>
        <taxon>Rhizophoraceae</taxon>
        <taxon>Rhizophora</taxon>
    </lineage>
</organism>
<name>A0A2P2KVL2_RHIMU</name>
<dbReference type="EMBL" id="GGEC01029233">
    <property type="protein sequence ID" value="MBX09717.1"/>
    <property type="molecule type" value="Transcribed_RNA"/>
</dbReference>
<proteinExistence type="predicted"/>
<reference evidence="1" key="1">
    <citation type="submission" date="2018-02" db="EMBL/GenBank/DDBJ databases">
        <title>Rhizophora mucronata_Transcriptome.</title>
        <authorList>
            <person name="Meera S.P."/>
            <person name="Sreeshan A."/>
            <person name="Augustine A."/>
        </authorList>
    </citation>
    <scope>NUCLEOTIDE SEQUENCE</scope>
    <source>
        <tissue evidence="1">Leaf</tissue>
    </source>
</reference>
<accession>A0A2P2KVL2</accession>
<dbReference type="AlphaFoldDB" id="A0A2P2KVL2"/>
<protein>
    <submittedName>
        <fullName evidence="1">Uncharacterized protein</fullName>
    </submittedName>
</protein>
<evidence type="ECO:0000313" key="1">
    <source>
        <dbReference type="EMBL" id="MBX09717.1"/>
    </source>
</evidence>